<keyword evidence="2" id="KW-0812">Transmembrane</keyword>
<feature type="compositionally biased region" description="Basic and acidic residues" evidence="1">
    <location>
        <begin position="86"/>
        <end position="116"/>
    </location>
</feature>
<keyword evidence="2" id="KW-1133">Transmembrane helix</keyword>
<evidence type="ECO:0000313" key="3">
    <source>
        <dbReference type="EMBL" id="MEJ5944296.1"/>
    </source>
</evidence>
<evidence type="ECO:0000256" key="1">
    <source>
        <dbReference type="SAM" id="MobiDB-lite"/>
    </source>
</evidence>
<feature type="transmembrane region" description="Helical" evidence="2">
    <location>
        <begin position="31"/>
        <end position="48"/>
    </location>
</feature>
<dbReference type="EMBL" id="JBBIAA010000002">
    <property type="protein sequence ID" value="MEJ5944296.1"/>
    <property type="molecule type" value="Genomic_DNA"/>
</dbReference>
<protein>
    <submittedName>
        <fullName evidence="3">DUF4229 domain-containing protein</fullName>
    </submittedName>
</protein>
<name>A0ABU8RH02_9ACTN</name>
<evidence type="ECO:0000313" key="4">
    <source>
        <dbReference type="Proteomes" id="UP001387100"/>
    </source>
</evidence>
<proteinExistence type="predicted"/>
<keyword evidence="4" id="KW-1185">Reference proteome</keyword>
<feature type="transmembrane region" description="Helical" evidence="2">
    <location>
        <begin position="7"/>
        <end position="25"/>
    </location>
</feature>
<dbReference type="Pfam" id="PF14012">
    <property type="entry name" value="DUF4229"/>
    <property type="match status" value="1"/>
</dbReference>
<evidence type="ECO:0000256" key="2">
    <source>
        <dbReference type="SAM" id="Phobius"/>
    </source>
</evidence>
<sequence length="116" mass="12816">MSVVVRYTLLRLSLLLAVGLLLYAVGARGVLWLLLTAVVSVAASYVLLRRPREQVTQALVDRQEGRTTSGRRSRLAEDAAAEDADVERREGPRRHRDDRGSGEDTGRDTGRDSDRG</sequence>
<dbReference type="RefSeq" id="WP_339573685.1">
    <property type="nucleotide sequence ID" value="NZ_JBBIAA010000002.1"/>
</dbReference>
<dbReference type="InterPro" id="IPR025323">
    <property type="entry name" value="DUF4229"/>
</dbReference>
<dbReference type="Proteomes" id="UP001387100">
    <property type="component" value="Unassembled WGS sequence"/>
</dbReference>
<gene>
    <name evidence="3" type="ORF">WDZ17_03175</name>
</gene>
<keyword evidence="2" id="KW-0472">Membrane</keyword>
<accession>A0ABU8RH02</accession>
<organism evidence="3 4">
    <name type="scientific">Pseudokineococcus basanitobsidens</name>
    <dbReference type="NCBI Taxonomy" id="1926649"/>
    <lineage>
        <taxon>Bacteria</taxon>
        <taxon>Bacillati</taxon>
        <taxon>Actinomycetota</taxon>
        <taxon>Actinomycetes</taxon>
        <taxon>Kineosporiales</taxon>
        <taxon>Kineosporiaceae</taxon>
        <taxon>Pseudokineococcus</taxon>
    </lineage>
</organism>
<feature type="region of interest" description="Disordered" evidence="1">
    <location>
        <begin position="59"/>
        <end position="116"/>
    </location>
</feature>
<reference evidence="3 4" key="1">
    <citation type="journal article" date="2017" name="Int. J. Syst. Evol. Microbiol.">
        <title>Pseudokineococcus basanitobsidens sp. nov., isolated from volcanic rock.</title>
        <authorList>
            <person name="Lee D.W."/>
            <person name="Park M.Y."/>
            <person name="Kim J.J."/>
            <person name="Kim B.S."/>
        </authorList>
    </citation>
    <scope>NUCLEOTIDE SEQUENCE [LARGE SCALE GENOMIC DNA]</scope>
    <source>
        <strain evidence="3 4">DSM 103726</strain>
    </source>
</reference>
<comment type="caution">
    <text evidence="3">The sequence shown here is derived from an EMBL/GenBank/DDBJ whole genome shotgun (WGS) entry which is preliminary data.</text>
</comment>